<dbReference type="Gene3D" id="1.20.58.80">
    <property type="entry name" value="Phosphotransferase system, lactose/cellobiose-type IIA subunit"/>
    <property type="match status" value="1"/>
</dbReference>
<gene>
    <name evidence="1" type="ORF">CTEN0397_LOCUS15744</name>
</gene>
<sequence length="143" mass="16530">MTATTKATRPSDSRRAALRKADDATVGGIPLVSNMFSIDRYFEAAEKLLNCFNVAYKERRLDDAYVYGRRFAKFSLDSLPSHQHYRAERHWLQKTKNNQDMADVVVKLETVVQWMDQEELQKEEEELRIGDGGLETRLVQTSD</sequence>
<name>A0A7S1DC26_CYCTE</name>
<evidence type="ECO:0008006" key="2">
    <source>
        <dbReference type="Google" id="ProtNLM"/>
    </source>
</evidence>
<proteinExistence type="predicted"/>
<dbReference type="AlphaFoldDB" id="A0A7S1DC26"/>
<protein>
    <recommendedName>
        <fullName evidence="2">KIF-binding protein</fullName>
    </recommendedName>
</protein>
<reference evidence="1" key="1">
    <citation type="submission" date="2021-01" db="EMBL/GenBank/DDBJ databases">
        <authorList>
            <person name="Corre E."/>
            <person name="Pelletier E."/>
            <person name="Niang G."/>
            <person name="Scheremetjew M."/>
            <person name="Finn R."/>
            <person name="Kale V."/>
            <person name="Holt S."/>
            <person name="Cochrane G."/>
            <person name="Meng A."/>
            <person name="Brown T."/>
            <person name="Cohen L."/>
        </authorList>
    </citation>
    <scope>NUCLEOTIDE SEQUENCE</scope>
    <source>
        <strain evidence="1">ECT3854</strain>
    </source>
</reference>
<accession>A0A7S1DC26</accession>
<dbReference type="EMBL" id="HBFW01024526">
    <property type="protein sequence ID" value="CAD8944552.1"/>
    <property type="molecule type" value="Transcribed_RNA"/>
</dbReference>
<organism evidence="1">
    <name type="scientific">Cyclophora tenuis</name>
    <name type="common">Marine diatom</name>
    <dbReference type="NCBI Taxonomy" id="216820"/>
    <lineage>
        <taxon>Eukaryota</taxon>
        <taxon>Sar</taxon>
        <taxon>Stramenopiles</taxon>
        <taxon>Ochrophyta</taxon>
        <taxon>Bacillariophyta</taxon>
        <taxon>Fragilariophyceae</taxon>
        <taxon>Fragilariophycidae</taxon>
        <taxon>Cyclophorales</taxon>
        <taxon>Cyclophoraceae</taxon>
        <taxon>Cyclophora</taxon>
    </lineage>
</organism>
<evidence type="ECO:0000313" key="1">
    <source>
        <dbReference type="EMBL" id="CAD8944552.1"/>
    </source>
</evidence>